<organism evidence="2 3">
    <name type="scientific">Cercophora newfieldiana</name>
    <dbReference type="NCBI Taxonomy" id="92897"/>
    <lineage>
        <taxon>Eukaryota</taxon>
        <taxon>Fungi</taxon>
        <taxon>Dikarya</taxon>
        <taxon>Ascomycota</taxon>
        <taxon>Pezizomycotina</taxon>
        <taxon>Sordariomycetes</taxon>
        <taxon>Sordariomycetidae</taxon>
        <taxon>Sordariales</taxon>
        <taxon>Lasiosphaeriaceae</taxon>
        <taxon>Cercophora</taxon>
    </lineage>
</organism>
<comment type="caution">
    <text evidence="2">The sequence shown here is derived from an EMBL/GenBank/DDBJ whole genome shotgun (WGS) entry which is preliminary data.</text>
</comment>
<feature type="domain" description="Heterokaryon incompatibility" evidence="1">
    <location>
        <begin position="251"/>
        <end position="409"/>
    </location>
</feature>
<name>A0AA39XQV5_9PEZI</name>
<dbReference type="AlphaFoldDB" id="A0AA39XQV5"/>
<accession>A0AA39XQV5</accession>
<keyword evidence="3" id="KW-1185">Reference proteome</keyword>
<sequence>MIRRFPTQLSSVRNVRSCDEHVTRLHCRKQLYANMALNECHPFFTFFRPDATLCKECDELLGSRGRPGSCIRFAGGPSSRSCPACELWREAMAAFGIPAMSEEMGRSFRYLERGKATISISICDTGSDAAAGPLRWSRIELYAPSVVEKDSDVIDSACQQPRLRGLIETSHYDIRDCCPERGGSCLARVKEWLADCLARHPHGTSTYSPTATCSAHADPNAQLPSRVLLLPPDNANMAFLVETGGTMKGRYTALSYRWGEAQRTAWKTEAATLESAKRGISVSGLPKTMQDAIAVTKYLGIQYLWIDALCIVQDSPDDWALESGRMGAIYRDATLVISATDSTDCHGGLFFERESPRELPTESIKDIRLFARKARGSQHKTGTPTHAFGTRTGSAYEAALHSRAWAFQERFLATRTIHFGRDELGWSCSSVEACECKGIIPDDPLTILTRADFGISIRNLSRCTQDWAASVVCGSLWTDIVKEYTGRDLSHNTDRLPALSGVAETLSISGDQYAFGLWKSGIQSGGHLFWYPDDPGQSSPLQEHAPSWSWASIPGPIKFRDWGFGATRRHIFDLVELLYTPASFNPFGPGTGELKLRGYLIPIYQHAETESIFMFRTTNAPDYETMDSLASAHASDPDPGVPTVGKRNEHGELVVDTFGVALESRPESLKAICLLDVKLRETRNTSVGLNYLILVEVNHDDNKLIFEPEGIVLELVSLEGGPRYRRIGWGRPESGALYPTECWKTCGTLETVTIV</sequence>
<dbReference type="Proteomes" id="UP001174936">
    <property type="component" value="Unassembled WGS sequence"/>
</dbReference>
<protein>
    <submittedName>
        <fullName evidence="2">Heterokaryon incompatibility protein-domain-containing protein</fullName>
    </submittedName>
</protein>
<dbReference type="EMBL" id="JAULSV010000007">
    <property type="protein sequence ID" value="KAK0638553.1"/>
    <property type="molecule type" value="Genomic_DNA"/>
</dbReference>
<evidence type="ECO:0000313" key="2">
    <source>
        <dbReference type="EMBL" id="KAK0638553.1"/>
    </source>
</evidence>
<evidence type="ECO:0000259" key="1">
    <source>
        <dbReference type="Pfam" id="PF06985"/>
    </source>
</evidence>
<dbReference type="PANTHER" id="PTHR33112:SF16">
    <property type="entry name" value="HETEROKARYON INCOMPATIBILITY DOMAIN-CONTAINING PROTEIN"/>
    <property type="match status" value="1"/>
</dbReference>
<gene>
    <name evidence="2" type="ORF">B0T16DRAFT_226866</name>
</gene>
<dbReference type="PANTHER" id="PTHR33112">
    <property type="entry name" value="DOMAIN PROTEIN, PUTATIVE-RELATED"/>
    <property type="match status" value="1"/>
</dbReference>
<evidence type="ECO:0000313" key="3">
    <source>
        <dbReference type="Proteomes" id="UP001174936"/>
    </source>
</evidence>
<reference evidence="2" key="1">
    <citation type="submission" date="2023-06" db="EMBL/GenBank/DDBJ databases">
        <title>Genome-scale phylogeny and comparative genomics of the fungal order Sordariales.</title>
        <authorList>
            <consortium name="Lawrence Berkeley National Laboratory"/>
            <person name="Hensen N."/>
            <person name="Bonometti L."/>
            <person name="Westerberg I."/>
            <person name="Brannstrom I.O."/>
            <person name="Guillou S."/>
            <person name="Cros-Aarteil S."/>
            <person name="Calhoun S."/>
            <person name="Haridas S."/>
            <person name="Kuo A."/>
            <person name="Mondo S."/>
            <person name="Pangilinan J."/>
            <person name="Riley R."/>
            <person name="Labutti K."/>
            <person name="Andreopoulos B."/>
            <person name="Lipzen A."/>
            <person name="Chen C."/>
            <person name="Yanf M."/>
            <person name="Daum C."/>
            <person name="Ng V."/>
            <person name="Clum A."/>
            <person name="Steindorff A."/>
            <person name="Ohm R."/>
            <person name="Martin F."/>
            <person name="Silar P."/>
            <person name="Natvig D."/>
            <person name="Lalanne C."/>
            <person name="Gautier V."/>
            <person name="Ament-Velasquez S.L."/>
            <person name="Kruys A."/>
            <person name="Hutchinson M.I."/>
            <person name="Powell A.J."/>
            <person name="Barry K."/>
            <person name="Miller A.N."/>
            <person name="Grigoriev I.V."/>
            <person name="Debuchy R."/>
            <person name="Gladieux P."/>
            <person name="Thoren M.H."/>
            <person name="Johannesson H."/>
        </authorList>
    </citation>
    <scope>NUCLEOTIDE SEQUENCE</scope>
    <source>
        <strain evidence="2">SMH2532-1</strain>
    </source>
</reference>
<dbReference type="Pfam" id="PF06985">
    <property type="entry name" value="HET"/>
    <property type="match status" value="1"/>
</dbReference>
<proteinExistence type="predicted"/>
<dbReference type="InterPro" id="IPR010730">
    <property type="entry name" value="HET"/>
</dbReference>